<sequence>MTYPVHFRKKILAKLEQGMTFQEAAEKFELSPTTIQRWKKRLEPKTTHDYKPRKIHDDLVLEDLLKYPDDYQFQRAERLGCSKSGIQKALKRLGVNQKKSQKTTKLKAVAA</sequence>
<dbReference type="InterPro" id="IPR036388">
    <property type="entry name" value="WH-like_DNA-bd_sf"/>
</dbReference>
<dbReference type="Proteomes" id="UP000294963">
    <property type="component" value="Unassembled WGS sequence"/>
</dbReference>
<feature type="domain" description="Transposase Synechocystis PCC 6803" evidence="1">
    <location>
        <begin position="1"/>
        <end position="105"/>
    </location>
</feature>
<evidence type="ECO:0000259" key="1">
    <source>
        <dbReference type="Pfam" id="PF01710"/>
    </source>
</evidence>
<dbReference type="InterPro" id="IPR002622">
    <property type="entry name" value="Transposase_14"/>
</dbReference>
<protein>
    <submittedName>
        <fullName evidence="2">Transposase</fullName>
    </submittedName>
</protein>
<organism evidence="2 3">
    <name type="scientific">Acinetobacter calcoaceticus</name>
    <dbReference type="NCBI Taxonomy" id="471"/>
    <lineage>
        <taxon>Bacteria</taxon>
        <taxon>Pseudomonadati</taxon>
        <taxon>Pseudomonadota</taxon>
        <taxon>Gammaproteobacteria</taxon>
        <taxon>Moraxellales</taxon>
        <taxon>Moraxellaceae</taxon>
        <taxon>Acinetobacter</taxon>
        <taxon>Acinetobacter calcoaceticus/baumannii complex</taxon>
    </lineage>
</organism>
<reference evidence="2 3" key="1">
    <citation type="submission" date="2019-03" db="EMBL/GenBank/DDBJ databases">
        <title>Genomic analyses of the natural microbiome of Caenorhabditis elegans.</title>
        <authorList>
            <person name="Samuel B."/>
        </authorList>
    </citation>
    <scope>NUCLEOTIDE SEQUENCE [LARGE SCALE GENOMIC DNA]</scope>
    <source>
        <strain evidence="2 3">JUb89</strain>
    </source>
</reference>
<dbReference type="OrthoDB" id="6658576at2"/>
<dbReference type="Gene3D" id="1.10.10.10">
    <property type="entry name" value="Winged helix-like DNA-binding domain superfamily/Winged helix DNA-binding domain"/>
    <property type="match status" value="1"/>
</dbReference>
<keyword evidence="3" id="KW-1185">Reference proteome</keyword>
<dbReference type="InterPro" id="IPR009057">
    <property type="entry name" value="Homeodomain-like_sf"/>
</dbReference>
<dbReference type="EMBL" id="SLVJ01000018">
    <property type="protein sequence ID" value="TCM64391.1"/>
    <property type="molecule type" value="Genomic_DNA"/>
</dbReference>
<gene>
    <name evidence="2" type="ORF">EC844_11867</name>
</gene>
<dbReference type="AlphaFoldDB" id="A0A4R1XMZ4"/>
<dbReference type="Pfam" id="PF01710">
    <property type="entry name" value="HTH_Tnp_IS630"/>
    <property type="match status" value="1"/>
</dbReference>
<accession>A0A4R1XMZ4</accession>
<evidence type="ECO:0000313" key="3">
    <source>
        <dbReference type="Proteomes" id="UP000294963"/>
    </source>
</evidence>
<dbReference type="SUPFAM" id="SSF46689">
    <property type="entry name" value="Homeodomain-like"/>
    <property type="match status" value="1"/>
</dbReference>
<evidence type="ECO:0000313" key="2">
    <source>
        <dbReference type="EMBL" id="TCM64391.1"/>
    </source>
</evidence>
<name>A0A4R1XMZ4_ACICA</name>
<comment type="caution">
    <text evidence="2">The sequence shown here is derived from an EMBL/GenBank/DDBJ whole genome shotgun (WGS) entry which is preliminary data.</text>
</comment>
<proteinExistence type="predicted"/>